<accession>A0A420BEX0</accession>
<dbReference type="InterPro" id="IPR008278">
    <property type="entry name" value="4-PPantetheinyl_Trfase_dom"/>
</dbReference>
<evidence type="ECO:0000259" key="2">
    <source>
        <dbReference type="Pfam" id="PF01648"/>
    </source>
</evidence>
<dbReference type="Gene3D" id="3.90.470.20">
    <property type="entry name" value="4'-phosphopantetheinyl transferase domain"/>
    <property type="match status" value="1"/>
</dbReference>
<dbReference type="SUPFAM" id="SSF56214">
    <property type="entry name" value="4'-phosphopantetheinyl transferase"/>
    <property type="match status" value="1"/>
</dbReference>
<dbReference type="Proteomes" id="UP000286246">
    <property type="component" value="Unassembled WGS sequence"/>
</dbReference>
<name>A0A420BEX0_SPHD1</name>
<dbReference type="GO" id="GO:0000287">
    <property type="term" value="F:magnesium ion binding"/>
    <property type="evidence" value="ECO:0007669"/>
    <property type="project" value="InterPro"/>
</dbReference>
<keyword evidence="4" id="KW-1185">Reference proteome</keyword>
<dbReference type="Pfam" id="PF01648">
    <property type="entry name" value="ACPS"/>
    <property type="match status" value="1"/>
</dbReference>
<comment type="caution">
    <text evidence="3">The sequence shown here is derived from an EMBL/GenBank/DDBJ whole genome shotgun (WGS) entry which is preliminary data.</text>
</comment>
<dbReference type="OrthoDB" id="663853at2"/>
<dbReference type="AlphaFoldDB" id="A0A420BEX0"/>
<evidence type="ECO:0000313" key="3">
    <source>
        <dbReference type="EMBL" id="RKE55253.1"/>
    </source>
</evidence>
<reference evidence="3 4" key="1">
    <citation type="submission" date="2018-09" db="EMBL/GenBank/DDBJ databases">
        <title>Genomic Encyclopedia of Type Strains, Phase III (KMG-III): the genomes of soil and plant-associated and newly described type strains.</title>
        <authorList>
            <person name="Whitman W."/>
        </authorList>
    </citation>
    <scope>NUCLEOTIDE SEQUENCE [LARGE SCALE GENOMIC DNA]</scope>
    <source>
        <strain evidence="3 4">CECT 7938</strain>
    </source>
</reference>
<feature type="domain" description="4'-phosphopantetheinyl transferase" evidence="2">
    <location>
        <begin position="2"/>
        <end position="80"/>
    </location>
</feature>
<gene>
    <name evidence="3" type="ORF">DFQ12_0083</name>
</gene>
<evidence type="ECO:0000256" key="1">
    <source>
        <dbReference type="ARBA" id="ARBA00022679"/>
    </source>
</evidence>
<keyword evidence="1 3" id="KW-0808">Transferase</keyword>
<dbReference type="RefSeq" id="WP_120257060.1">
    <property type="nucleotide sequence ID" value="NZ_RAPY01000001.1"/>
</dbReference>
<dbReference type="EMBL" id="RAPY01000001">
    <property type="protein sequence ID" value="RKE55253.1"/>
    <property type="molecule type" value="Genomic_DNA"/>
</dbReference>
<organism evidence="3 4">
    <name type="scientific">Sphingobacterium detergens</name>
    <dbReference type="NCBI Taxonomy" id="1145106"/>
    <lineage>
        <taxon>Bacteria</taxon>
        <taxon>Pseudomonadati</taxon>
        <taxon>Bacteroidota</taxon>
        <taxon>Sphingobacteriia</taxon>
        <taxon>Sphingobacteriales</taxon>
        <taxon>Sphingobacteriaceae</taxon>
        <taxon>Sphingobacterium</taxon>
    </lineage>
</organism>
<dbReference type="InterPro" id="IPR037143">
    <property type="entry name" value="4-PPantetheinyl_Trfase_dom_sf"/>
</dbReference>
<proteinExistence type="predicted"/>
<protein>
    <submittedName>
        <fullName evidence="3">4'-phosphopantetheinyl transferase superfamily protein</fullName>
    </submittedName>
</protein>
<evidence type="ECO:0000313" key="4">
    <source>
        <dbReference type="Proteomes" id="UP000286246"/>
    </source>
</evidence>
<sequence length="168" mass="19309">MIGNDVIDLVQSRKDSNWRRRGFIPKLFGADEQLLIASSPDPETTLWLLWSMKEAAYKIWNRETKIRKYMPKKLVCTIFQQSISNAYGRVFCEGNIYYTETILAPDFIHSIAVSVFSLLDYVIEIEKNEIVKDHFGIPYIAVEGGTELFATSVSNHGRFEKVVAILRI</sequence>
<dbReference type="GO" id="GO:0008897">
    <property type="term" value="F:holo-[acyl-carrier-protein] synthase activity"/>
    <property type="evidence" value="ECO:0007669"/>
    <property type="project" value="InterPro"/>
</dbReference>